<dbReference type="EMBL" id="PDCK01000043">
    <property type="protein sequence ID" value="PRQ32798.1"/>
    <property type="molecule type" value="Genomic_DNA"/>
</dbReference>
<keyword evidence="2" id="KW-1185">Reference proteome</keyword>
<dbReference type="Gramene" id="PRQ32798">
    <property type="protein sequence ID" value="PRQ32798"/>
    <property type="gene ID" value="RchiOBHm_Chr5g0050391"/>
</dbReference>
<reference evidence="1 2" key="1">
    <citation type="journal article" date="2018" name="Nat. Genet.">
        <title>The Rosa genome provides new insights in the design of modern roses.</title>
        <authorList>
            <person name="Bendahmane M."/>
        </authorList>
    </citation>
    <scope>NUCLEOTIDE SEQUENCE [LARGE SCALE GENOMIC DNA]</scope>
    <source>
        <strain evidence="2">cv. Old Blush</strain>
    </source>
</reference>
<organism evidence="1 2">
    <name type="scientific">Rosa chinensis</name>
    <name type="common">China rose</name>
    <dbReference type="NCBI Taxonomy" id="74649"/>
    <lineage>
        <taxon>Eukaryota</taxon>
        <taxon>Viridiplantae</taxon>
        <taxon>Streptophyta</taxon>
        <taxon>Embryophyta</taxon>
        <taxon>Tracheophyta</taxon>
        <taxon>Spermatophyta</taxon>
        <taxon>Magnoliopsida</taxon>
        <taxon>eudicotyledons</taxon>
        <taxon>Gunneridae</taxon>
        <taxon>Pentapetalae</taxon>
        <taxon>rosids</taxon>
        <taxon>fabids</taxon>
        <taxon>Rosales</taxon>
        <taxon>Rosaceae</taxon>
        <taxon>Rosoideae</taxon>
        <taxon>Rosoideae incertae sedis</taxon>
        <taxon>Rosa</taxon>
    </lineage>
</organism>
<dbReference type="Proteomes" id="UP000238479">
    <property type="component" value="Chromosome 5"/>
</dbReference>
<comment type="caution">
    <text evidence="1">The sequence shown here is derived from an EMBL/GenBank/DDBJ whole genome shotgun (WGS) entry which is preliminary data.</text>
</comment>
<protein>
    <submittedName>
        <fullName evidence="1">Uncharacterized protein</fullName>
    </submittedName>
</protein>
<proteinExistence type="predicted"/>
<evidence type="ECO:0000313" key="2">
    <source>
        <dbReference type="Proteomes" id="UP000238479"/>
    </source>
</evidence>
<gene>
    <name evidence="1" type="ORF">RchiOBHm_Chr5g0050391</name>
</gene>
<accession>A0A2P6QF64</accession>
<name>A0A2P6QF64_ROSCH</name>
<evidence type="ECO:0000313" key="1">
    <source>
        <dbReference type="EMBL" id="PRQ32798.1"/>
    </source>
</evidence>
<sequence length="55" mass="6531">MLHESSFIFQGIIRKCHITPTNRKLPCKPYYVFQPIIKLQNNSLIFSCRISMNIF</sequence>
<dbReference type="AlphaFoldDB" id="A0A2P6QF64"/>